<sequence>MKALLLSSHTPSLFWFRVDLMKAMQVAGYEVVAAGQMPETDWTDKFKALGVTYKQISVVRNGLNPMGDLVTLKDIKRLLRNERPDKIFAFQAKTISYGAIAAKDMGITEFYPMVAGLGSIFRGTGLKNKLVRTVMSVLYKQAFKKSKKVFFQNNDDKKVLVDAGLLPESQIVVIHGSGVNLEKFVPTEMPEIPTFLYIGRLIKDKGVGEYLEACQKIKRLYGKKVRCLLVGPFDSNPSALKPEELQPLTDGGVLEYFGEQSDVRPYISQCSIYVLPSYHEGTPKTVLENMAMGRAIVTTDAPGCRETVVNGENGYLVEVKNVDALVAEMQYLIEHPEIVAKMGKKSREMAENIFDVNKVNHTILSTMGMI</sequence>
<dbReference type="Pfam" id="PF00534">
    <property type="entry name" value="Glycos_transf_1"/>
    <property type="match status" value="1"/>
</dbReference>
<dbReference type="PANTHER" id="PTHR45947:SF3">
    <property type="entry name" value="SULFOQUINOVOSYL TRANSFERASE SQD2"/>
    <property type="match status" value="1"/>
</dbReference>
<dbReference type="EMBL" id="QSGO01000033">
    <property type="protein sequence ID" value="RHB29212.1"/>
    <property type="molecule type" value="Genomic_DNA"/>
</dbReference>
<dbReference type="Pfam" id="PF13477">
    <property type="entry name" value="Glyco_trans_4_2"/>
    <property type="match status" value="1"/>
</dbReference>
<dbReference type="SUPFAM" id="SSF53756">
    <property type="entry name" value="UDP-Glycosyltransferase/glycogen phosphorylase"/>
    <property type="match status" value="1"/>
</dbReference>
<keyword evidence="3" id="KW-0808">Transferase</keyword>
<dbReference type="GO" id="GO:0016757">
    <property type="term" value="F:glycosyltransferase activity"/>
    <property type="evidence" value="ECO:0007669"/>
    <property type="project" value="InterPro"/>
</dbReference>
<evidence type="ECO:0000313" key="3">
    <source>
        <dbReference type="EMBL" id="RHB29212.1"/>
    </source>
</evidence>
<dbReference type="PANTHER" id="PTHR45947">
    <property type="entry name" value="SULFOQUINOVOSYL TRANSFERASE SQD2"/>
    <property type="match status" value="1"/>
</dbReference>
<dbReference type="CDD" id="cd03808">
    <property type="entry name" value="GT4_CapM-like"/>
    <property type="match status" value="1"/>
</dbReference>
<dbReference type="InterPro" id="IPR028098">
    <property type="entry name" value="Glyco_trans_4-like_N"/>
</dbReference>
<comment type="caution">
    <text evidence="3">The sequence shown here is derived from an EMBL/GenBank/DDBJ whole genome shotgun (WGS) entry which is preliminary data.</text>
</comment>
<dbReference type="AlphaFoldDB" id="A0A413V6J3"/>
<dbReference type="Proteomes" id="UP000284379">
    <property type="component" value="Unassembled WGS sequence"/>
</dbReference>
<dbReference type="Gene3D" id="3.40.50.2000">
    <property type="entry name" value="Glycogen Phosphorylase B"/>
    <property type="match status" value="2"/>
</dbReference>
<evidence type="ECO:0000313" key="4">
    <source>
        <dbReference type="Proteomes" id="UP000284379"/>
    </source>
</evidence>
<organism evidence="3 4">
    <name type="scientific">Bacteroides nordii</name>
    <dbReference type="NCBI Taxonomy" id="291645"/>
    <lineage>
        <taxon>Bacteria</taxon>
        <taxon>Pseudomonadati</taxon>
        <taxon>Bacteroidota</taxon>
        <taxon>Bacteroidia</taxon>
        <taxon>Bacteroidales</taxon>
        <taxon>Bacteroidaceae</taxon>
        <taxon>Bacteroides</taxon>
    </lineage>
</organism>
<name>A0A413V6J3_9BACE</name>
<dbReference type="InterPro" id="IPR001296">
    <property type="entry name" value="Glyco_trans_1"/>
</dbReference>
<dbReference type="RefSeq" id="WP_122202322.1">
    <property type="nucleotide sequence ID" value="NZ_CABJFV010000033.1"/>
</dbReference>
<gene>
    <name evidence="3" type="ORF">DW888_19930</name>
</gene>
<feature type="domain" description="Glycosyl transferase family 1" evidence="1">
    <location>
        <begin position="192"/>
        <end position="348"/>
    </location>
</feature>
<evidence type="ECO:0000259" key="1">
    <source>
        <dbReference type="Pfam" id="PF00534"/>
    </source>
</evidence>
<feature type="domain" description="Glycosyltransferase subfamily 4-like N-terminal" evidence="2">
    <location>
        <begin position="5"/>
        <end position="153"/>
    </location>
</feature>
<accession>A0A413V6J3</accession>
<dbReference type="InterPro" id="IPR050194">
    <property type="entry name" value="Glycosyltransferase_grp1"/>
</dbReference>
<reference evidence="3 4" key="1">
    <citation type="submission" date="2018-08" db="EMBL/GenBank/DDBJ databases">
        <title>A genome reference for cultivated species of the human gut microbiota.</title>
        <authorList>
            <person name="Zou Y."/>
            <person name="Xue W."/>
            <person name="Luo G."/>
        </authorList>
    </citation>
    <scope>NUCLEOTIDE SEQUENCE [LARGE SCALE GENOMIC DNA]</scope>
    <source>
        <strain evidence="3 4">AM40-30BH</strain>
    </source>
</reference>
<evidence type="ECO:0000259" key="2">
    <source>
        <dbReference type="Pfam" id="PF13477"/>
    </source>
</evidence>
<proteinExistence type="predicted"/>
<protein>
    <submittedName>
        <fullName evidence="3">Glycosyltransferase family 1 protein</fullName>
    </submittedName>
</protein>